<feature type="transmembrane region" description="Helical" evidence="1">
    <location>
        <begin position="143"/>
        <end position="162"/>
    </location>
</feature>
<dbReference type="AlphaFoldDB" id="A0A095YAK8"/>
<feature type="transmembrane region" description="Helical" evidence="1">
    <location>
        <begin position="103"/>
        <end position="123"/>
    </location>
</feature>
<protein>
    <recommendedName>
        <fullName evidence="4">Phosphatidic acid phosphatase type 2/haloperoxidase domain-containing protein</fullName>
    </recommendedName>
</protein>
<feature type="transmembrane region" description="Helical" evidence="1">
    <location>
        <begin position="23"/>
        <end position="44"/>
    </location>
</feature>
<feature type="transmembrane region" description="Helical" evidence="1">
    <location>
        <begin position="224"/>
        <end position="248"/>
    </location>
</feature>
<dbReference type="Gene3D" id="1.20.144.10">
    <property type="entry name" value="Phosphatidic acid phosphatase type 2/haloperoxidase"/>
    <property type="match status" value="1"/>
</dbReference>
<name>A0A095YAK8_9MICC</name>
<evidence type="ECO:0000313" key="3">
    <source>
        <dbReference type="Proteomes" id="UP000053528"/>
    </source>
</evidence>
<dbReference type="SUPFAM" id="SSF48317">
    <property type="entry name" value="Acid phosphatase/Vanadium-dependent haloperoxidase"/>
    <property type="match status" value="1"/>
</dbReference>
<reference evidence="2 3" key="1">
    <citation type="submission" date="2014-07" db="EMBL/GenBank/DDBJ databases">
        <authorList>
            <person name="McCorrison J."/>
            <person name="Sanka R."/>
            <person name="Torralba M."/>
            <person name="Gillis M."/>
            <person name="Haft D.H."/>
            <person name="Methe B."/>
            <person name="Sutton G."/>
            <person name="Nelson K.E."/>
        </authorList>
    </citation>
    <scope>NUCLEOTIDE SEQUENCE [LARGE SCALE GENOMIC DNA]</scope>
    <source>
        <strain evidence="2 3">DNF00011</strain>
    </source>
</reference>
<sequence>MPNLSTDTAHIRAVSQSRLWPRALATTVLSLGTLGLFSLTYWLFIKTVRGQWLDERALLGARRFVQETPALHNELGWFTYIPLAIAIGGVAVAIAQVFIRRSVIIPAIALTSAGFGIVCVRILKQTLLERPFTGVSEAYINSFPSGHSALAIGGMFAALLSMRARSRTWFSIIGALIAAAGGSVTFIMSWHRPADIVGSYLVVGFFAILAAGIIGWIDNDRPAVTFSAIACTVTGTGLAALTAAAMLLPEFVNVAQSRPLTTTADDAAAMASQLFTLLAVGLIVGTALALFGVIERLAMPARTAR</sequence>
<feature type="transmembrane region" description="Helical" evidence="1">
    <location>
        <begin position="77"/>
        <end position="98"/>
    </location>
</feature>
<feature type="transmembrane region" description="Helical" evidence="1">
    <location>
        <begin position="196"/>
        <end position="217"/>
    </location>
</feature>
<evidence type="ECO:0000313" key="2">
    <source>
        <dbReference type="EMBL" id="KGF19485.1"/>
    </source>
</evidence>
<keyword evidence="1" id="KW-0472">Membrane</keyword>
<keyword evidence="1" id="KW-1133">Transmembrane helix</keyword>
<dbReference type="EMBL" id="JRNH01000032">
    <property type="protein sequence ID" value="KGF19485.1"/>
    <property type="molecule type" value="Genomic_DNA"/>
</dbReference>
<dbReference type="InterPro" id="IPR036938">
    <property type="entry name" value="PAP2/HPO_sf"/>
</dbReference>
<keyword evidence="1" id="KW-0812">Transmembrane</keyword>
<gene>
    <name evidence="2" type="ORF">HMPREF2128_10460</name>
</gene>
<proteinExistence type="predicted"/>
<comment type="caution">
    <text evidence="2">The sequence shown here is derived from an EMBL/GenBank/DDBJ whole genome shotgun (WGS) entry which is preliminary data.</text>
</comment>
<accession>A0A095YAK8</accession>
<dbReference type="Proteomes" id="UP000053528">
    <property type="component" value="Unassembled WGS sequence"/>
</dbReference>
<feature type="transmembrane region" description="Helical" evidence="1">
    <location>
        <begin position="169"/>
        <end position="190"/>
    </location>
</feature>
<evidence type="ECO:0008006" key="4">
    <source>
        <dbReference type="Google" id="ProtNLM"/>
    </source>
</evidence>
<feature type="transmembrane region" description="Helical" evidence="1">
    <location>
        <begin position="268"/>
        <end position="294"/>
    </location>
</feature>
<organism evidence="2 3">
    <name type="scientific">Pseudoglutamicibacter albus DNF00011</name>
    <dbReference type="NCBI Taxonomy" id="1401063"/>
    <lineage>
        <taxon>Bacteria</taxon>
        <taxon>Bacillati</taxon>
        <taxon>Actinomycetota</taxon>
        <taxon>Actinomycetes</taxon>
        <taxon>Micrococcales</taxon>
        <taxon>Micrococcaceae</taxon>
        <taxon>Pseudoglutamicibacter</taxon>
    </lineage>
</organism>
<evidence type="ECO:0000256" key="1">
    <source>
        <dbReference type="SAM" id="Phobius"/>
    </source>
</evidence>